<name>A0A8S1P157_PARPR</name>
<dbReference type="PANTHER" id="PTHR44167:SF18">
    <property type="entry name" value="PROTEIN KINASE DOMAIN-CONTAINING PROTEIN"/>
    <property type="match status" value="1"/>
</dbReference>
<reference evidence="2" key="1">
    <citation type="submission" date="2021-01" db="EMBL/GenBank/DDBJ databases">
        <authorList>
            <consortium name="Genoscope - CEA"/>
            <person name="William W."/>
        </authorList>
    </citation>
    <scope>NUCLEOTIDE SEQUENCE</scope>
</reference>
<dbReference type="InterPro" id="IPR000719">
    <property type="entry name" value="Prot_kinase_dom"/>
</dbReference>
<dbReference type="Proteomes" id="UP000688137">
    <property type="component" value="Unassembled WGS sequence"/>
</dbReference>
<dbReference type="PANTHER" id="PTHR44167">
    <property type="entry name" value="OVARIAN-SPECIFIC SERINE/THREONINE-PROTEIN KINASE LOK-RELATED"/>
    <property type="match status" value="1"/>
</dbReference>
<dbReference type="OMA" id="SHYKFYD"/>
<dbReference type="SMART" id="SM00220">
    <property type="entry name" value="S_TKc"/>
    <property type="match status" value="1"/>
</dbReference>
<dbReference type="AlphaFoldDB" id="A0A8S1P157"/>
<sequence>MIKNNIRPRASSERLDKLAALENQTSLEWIMKNSQMLELKSNIKMISKDSLSINIHVPEHEGVATIWGDKWFGQKKISQFRGLLIYDNQFCLVLNDCFIEKKRYQSSHYRAYFLKLINQTGQLILIFSHPLSLKQWNSCIKKFCKRNNFNKKFKVVELICQNFYQIQHKKQKSLFSSQVINLASIQNYDQAELLDNYLKILRNSSISNYIETIGVFEEKYMLFIVCKYFKGNSLDQFYNQSKNQYLIQQQIATICISILHALKSLSEEELFHGKISFENIICYSNFKTQFGTYLINSHYKFYDQNTLFKYIQSTPAYLIAPEIKQGITPSIQTDIYQLGMILGLLTFYNFSQTFNQNYFQQQSSCLMQLIIEQEKLILKQKESYDYPQLFSISQLDLIKRMIQPNPNLRININDALKHVWLINNKEKKIQKLIPNQIAFPSLRTIIEIKDSECDIKKTMNNFSDENSSFVKQEQDPNSLFVQIKQHQNINSETFVDSNDEDENLLNDKIEKLNQQNNLVPSFKDHFFMYQSRCI</sequence>
<comment type="caution">
    <text evidence="2">The sequence shown here is derived from an EMBL/GenBank/DDBJ whole genome shotgun (WGS) entry which is preliminary data.</text>
</comment>
<keyword evidence="3" id="KW-1185">Reference proteome</keyword>
<dbReference type="GO" id="GO:0005737">
    <property type="term" value="C:cytoplasm"/>
    <property type="evidence" value="ECO:0007669"/>
    <property type="project" value="TreeGrafter"/>
</dbReference>
<accession>A0A8S1P157</accession>
<feature type="domain" description="Protein kinase" evidence="1">
    <location>
        <begin position="153"/>
        <end position="421"/>
    </location>
</feature>
<dbReference type="EMBL" id="CAJJDM010000104">
    <property type="protein sequence ID" value="CAD8096343.1"/>
    <property type="molecule type" value="Genomic_DNA"/>
</dbReference>
<dbReference type="GO" id="GO:0005634">
    <property type="term" value="C:nucleus"/>
    <property type="evidence" value="ECO:0007669"/>
    <property type="project" value="TreeGrafter"/>
</dbReference>
<protein>
    <recommendedName>
        <fullName evidence="1">Protein kinase domain-containing protein</fullName>
    </recommendedName>
</protein>
<evidence type="ECO:0000313" key="3">
    <source>
        <dbReference type="Proteomes" id="UP000688137"/>
    </source>
</evidence>
<dbReference type="GO" id="GO:0005524">
    <property type="term" value="F:ATP binding"/>
    <property type="evidence" value="ECO:0007669"/>
    <property type="project" value="InterPro"/>
</dbReference>
<dbReference type="PROSITE" id="PS50011">
    <property type="entry name" value="PROTEIN_KINASE_DOM"/>
    <property type="match status" value="1"/>
</dbReference>
<dbReference type="GO" id="GO:0044773">
    <property type="term" value="P:mitotic DNA damage checkpoint signaling"/>
    <property type="evidence" value="ECO:0007669"/>
    <property type="project" value="TreeGrafter"/>
</dbReference>
<proteinExistence type="predicted"/>
<evidence type="ECO:0000313" key="2">
    <source>
        <dbReference type="EMBL" id="CAD8096343.1"/>
    </source>
</evidence>
<dbReference type="Pfam" id="PF00069">
    <property type="entry name" value="Pkinase"/>
    <property type="match status" value="1"/>
</dbReference>
<evidence type="ECO:0000259" key="1">
    <source>
        <dbReference type="PROSITE" id="PS50011"/>
    </source>
</evidence>
<organism evidence="2 3">
    <name type="scientific">Paramecium primaurelia</name>
    <dbReference type="NCBI Taxonomy" id="5886"/>
    <lineage>
        <taxon>Eukaryota</taxon>
        <taxon>Sar</taxon>
        <taxon>Alveolata</taxon>
        <taxon>Ciliophora</taxon>
        <taxon>Intramacronucleata</taxon>
        <taxon>Oligohymenophorea</taxon>
        <taxon>Peniculida</taxon>
        <taxon>Parameciidae</taxon>
        <taxon>Paramecium</taxon>
    </lineage>
</organism>
<gene>
    <name evidence="2" type="ORF">PPRIM_AZ9-3.1.T1010044</name>
</gene>
<dbReference type="GO" id="GO:0004674">
    <property type="term" value="F:protein serine/threonine kinase activity"/>
    <property type="evidence" value="ECO:0007669"/>
    <property type="project" value="TreeGrafter"/>
</dbReference>